<proteinExistence type="inferred from homology"/>
<sequence length="536" mass="56903">MLNPISSITKRTLGIAIAVFVAAAGVTSPAVAETPNIAWEHCPVHVDATNAECGRIEVPMHYDDPDGPKVSLGFLRIKAEAPGARRGVLFGNPGGPGGDAYSYFGTKDGYFSWPQDIRNEWDLIAVQPRGLAHSSPLNCEVDEPADPIQAMQLSSDAVLNAGGFSRAACEKSHPGFTSSITTENNARDWNEVRRALGEDQISIMGLSYGTYLGSAFATMYPQNTDRVVLDSAMDPALAWQGTIKVQKAGYEKTLHSYFEWVAANNDRFGMGDTPLKAYQYWSNKVVAETGTNPTVVPPPAQVGDLPPGLEFAGQAGADALTSSGKARVEGEGIVSRMLNPGANQAYSPLLAATRQLVPAPHFWEELAKATNGTGDLLAPQELSDELAAEMTAQATASSQLQAIQLCNENVYPADHSMIPAAVWANYVTGDIFDAPPALAAAGAMCNGTGPVTGLVPLDGSRLRIRPLQVQGTNDPQTPYQYRGGISEPMGTHLVTVHGPGHGHVGFGNKVVDQIVIDYLRGGEVSVTDAPGYFEAR</sequence>
<dbReference type="Gene3D" id="3.40.50.1820">
    <property type="entry name" value="alpha/beta hydrolase"/>
    <property type="match status" value="1"/>
</dbReference>
<feature type="chain" id="PRO_5046448357" evidence="4">
    <location>
        <begin position="33"/>
        <end position="536"/>
    </location>
</feature>
<dbReference type="InterPro" id="IPR013595">
    <property type="entry name" value="Pept_S33_TAP-like_C"/>
</dbReference>
<dbReference type="InterPro" id="IPR051601">
    <property type="entry name" value="Serine_prot/Carboxylest_S33"/>
</dbReference>
<organism evidence="7 8">
    <name type="scientific">Corynebacterium breve</name>
    <dbReference type="NCBI Taxonomy" id="3049799"/>
    <lineage>
        <taxon>Bacteria</taxon>
        <taxon>Bacillati</taxon>
        <taxon>Actinomycetota</taxon>
        <taxon>Actinomycetes</taxon>
        <taxon>Mycobacteriales</taxon>
        <taxon>Corynebacteriaceae</taxon>
        <taxon>Corynebacterium</taxon>
    </lineage>
</organism>
<feature type="signal peptide" evidence="4">
    <location>
        <begin position="1"/>
        <end position="32"/>
    </location>
</feature>
<keyword evidence="3 7" id="KW-0378">Hydrolase</keyword>
<evidence type="ECO:0000256" key="3">
    <source>
        <dbReference type="ARBA" id="ARBA00022801"/>
    </source>
</evidence>
<feature type="domain" description="AB hydrolase-1" evidence="5">
    <location>
        <begin position="94"/>
        <end position="282"/>
    </location>
</feature>
<keyword evidence="2 4" id="KW-0732">Signal</keyword>
<dbReference type="InterPro" id="IPR000073">
    <property type="entry name" value="AB_hydrolase_1"/>
</dbReference>
<evidence type="ECO:0000259" key="6">
    <source>
        <dbReference type="Pfam" id="PF08386"/>
    </source>
</evidence>
<dbReference type="InterPro" id="IPR029058">
    <property type="entry name" value="AB_hydrolase_fold"/>
</dbReference>
<evidence type="ECO:0000256" key="1">
    <source>
        <dbReference type="ARBA" id="ARBA00010088"/>
    </source>
</evidence>
<dbReference type="PANTHER" id="PTHR43248:SF29">
    <property type="entry name" value="TRIPEPTIDYL AMINOPEPTIDASE"/>
    <property type="match status" value="1"/>
</dbReference>
<name>A0ABY8VGI1_9CORY</name>
<feature type="domain" description="Peptidase S33 tripeptidyl aminopeptidase-like C-terminal" evidence="6">
    <location>
        <begin position="441"/>
        <end position="528"/>
    </location>
</feature>
<dbReference type="SUPFAM" id="SSF53474">
    <property type="entry name" value="alpha/beta-Hydrolases"/>
    <property type="match status" value="1"/>
</dbReference>
<dbReference type="EMBL" id="CP126969">
    <property type="protein sequence ID" value="WIM68609.1"/>
    <property type="molecule type" value="Genomic_DNA"/>
</dbReference>
<dbReference type="PANTHER" id="PTHR43248">
    <property type="entry name" value="2-SUCCINYL-6-HYDROXY-2,4-CYCLOHEXADIENE-1-CARBOXYLATE SYNTHASE"/>
    <property type="match status" value="1"/>
</dbReference>
<dbReference type="RefSeq" id="WP_284826255.1">
    <property type="nucleotide sequence ID" value="NZ_CP126969.1"/>
</dbReference>
<reference evidence="7 8" key="1">
    <citation type="submission" date="2023-05" db="EMBL/GenBank/DDBJ databases">
        <title>Corynebacterium suedekumii sp. nov. and Corynebacterium breve sp. nov. isolated from raw cow's milk.</title>
        <authorList>
            <person name="Baer M.K."/>
            <person name="Mehl L."/>
            <person name="Hellmuth R."/>
            <person name="Marke G."/>
            <person name="Lipski A."/>
        </authorList>
    </citation>
    <scope>NUCLEOTIDE SEQUENCE [LARGE SCALE GENOMIC DNA]</scope>
    <source>
        <strain evidence="7 8">R4</strain>
    </source>
</reference>
<evidence type="ECO:0000256" key="2">
    <source>
        <dbReference type="ARBA" id="ARBA00022729"/>
    </source>
</evidence>
<evidence type="ECO:0000256" key="4">
    <source>
        <dbReference type="SAM" id="SignalP"/>
    </source>
</evidence>
<dbReference type="Pfam" id="PF00561">
    <property type="entry name" value="Abhydrolase_1"/>
    <property type="match status" value="1"/>
</dbReference>
<dbReference type="Proteomes" id="UP001225598">
    <property type="component" value="Chromosome"/>
</dbReference>
<dbReference type="GO" id="GO:0016787">
    <property type="term" value="F:hydrolase activity"/>
    <property type="evidence" value="ECO:0007669"/>
    <property type="project" value="UniProtKB-KW"/>
</dbReference>
<accession>A0ABY8VGI1</accession>
<gene>
    <name evidence="7" type="ORF">QP027_04240</name>
</gene>
<keyword evidence="8" id="KW-1185">Reference proteome</keyword>
<evidence type="ECO:0000313" key="7">
    <source>
        <dbReference type="EMBL" id="WIM68609.1"/>
    </source>
</evidence>
<dbReference type="Pfam" id="PF08386">
    <property type="entry name" value="Abhydrolase_4"/>
    <property type="match status" value="1"/>
</dbReference>
<protein>
    <submittedName>
        <fullName evidence="7">Alpha/beta fold hydrolase</fullName>
    </submittedName>
</protein>
<comment type="similarity">
    <text evidence="1">Belongs to the peptidase S33 family.</text>
</comment>
<evidence type="ECO:0000313" key="8">
    <source>
        <dbReference type="Proteomes" id="UP001225598"/>
    </source>
</evidence>
<evidence type="ECO:0000259" key="5">
    <source>
        <dbReference type="Pfam" id="PF00561"/>
    </source>
</evidence>